<dbReference type="GO" id="GO:0003677">
    <property type="term" value="F:DNA binding"/>
    <property type="evidence" value="ECO:0007669"/>
    <property type="project" value="InterPro"/>
</dbReference>
<dbReference type="Gene3D" id="1.10.260.40">
    <property type="entry name" value="lambda repressor-like DNA-binding domains"/>
    <property type="match status" value="1"/>
</dbReference>
<organism evidence="2 3">
    <name type="scientific">Polyangium fumosum</name>
    <dbReference type="NCBI Taxonomy" id="889272"/>
    <lineage>
        <taxon>Bacteria</taxon>
        <taxon>Pseudomonadati</taxon>
        <taxon>Myxococcota</taxon>
        <taxon>Polyangia</taxon>
        <taxon>Polyangiales</taxon>
        <taxon>Polyangiaceae</taxon>
        <taxon>Polyangium</taxon>
    </lineage>
</organism>
<evidence type="ECO:0000313" key="3">
    <source>
        <dbReference type="Proteomes" id="UP000309215"/>
    </source>
</evidence>
<evidence type="ECO:0000259" key="1">
    <source>
        <dbReference type="PROSITE" id="PS50943"/>
    </source>
</evidence>
<sequence length="63" mass="6358">MTLEQRPERAGLTPSDIGGIEIGRRDPSLSSILALALGLGAPGQLMGGVHNLEPAAVGAAQIL</sequence>
<keyword evidence="3" id="KW-1185">Reference proteome</keyword>
<accession>A0A4U1IW57</accession>
<feature type="domain" description="HTH cro/C1-type" evidence="1">
    <location>
        <begin position="8"/>
        <end position="45"/>
    </location>
</feature>
<dbReference type="Proteomes" id="UP000309215">
    <property type="component" value="Unassembled WGS sequence"/>
</dbReference>
<dbReference type="InterPro" id="IPR010982">
    <property type="entry name" value="Lambda_DNA-bd_dom_sf"/>
</dbReference>
<evidence type="ECO:0000313" key="2">
    <source>
        <dbReference type="EMBL" id="TKC98675.1"/>
    </source>
</evidence>
<dbReference type="AlphaFoldDB" id="A0A4U1IW57"/>
<comment type="caution">
    <text evidence="2">The sequence shown here is derived from an EMBL/GenBank/DDBJ whole genome shotgun (WGS) entry which is preliminary data.</text>
</comment>
<proteinExistence type="predicted"/>
<reference evidence="2 3" key="1">
    <citation type="submission" date="2019-04" db="EMBL/GenBank/DDBJ databases">
        <authorList>
            <person name="Li Y."/>
            <person name="Wang J."/>
        </authorList>
    </citation>
    <scope>NUCLEOTIDE SEQUENCE [LARGE SCALE GENOMIC DNA]</scope>
    <source>
        <strain evidence="2 3">DSM 14668</strain>
    </source>
</reference>
<name>A0A4U1IW57_9BACT</name>
<dbReference type="PROSITE" id="PS50943">
    <property type="entry name" value="HTH_CROC1"/>
    <property type="match status" value="1"/>
</dbReference>
<gene>
    <name evidence="2" type="ORF">E8A74_40555</name>
</gene>
<dbReference type="EMBL" id="SSMQ01000065">
    <property type="protein sequence ID" value="TKC98675.1"/>
    <property type="molecule type" value="Genomic_DNA"/>
</dbReference>
<dbReference type="InterPro" id="IPR001387">
    <property type="entry name" value="Cro/C1-type_HTH"/>
</dbReference>
<protein>
    <submittedName>
        <fullName evidence="2">XRE family transcriptional regulator</fullName>
    </submittedName>
</protein>